<evidence type="ECO:0000313" key="2">
    <source>
        <dbReference type="Proteomes" id="UP001732700"/>
    </source>
</evidence>
<proteinExistence type="predicted"/>
<evidence type="ECO:0000313" key="1">
    <source>
        <dbReference type="EnsemblPlants" id="AVESA.00010b.r2.1AG0034330.1.CDS"/>
    </source>
</evidence>
<organism evidence="1 2">
    <name type="scientific">Avena sativa</name>
    <name type="common">Oat</name>
    <dbReference type="NCBI Taxonomy" id="4498"/>
    <lineage>
        <taxon>Eukaryota</taxon>
        <taxon>Viridiplantae</taxon>
        <taxon>Streptophyta</taxon>
        <taxon>Embryophyta</taxon>
        <taxon>Tracheophyta</taxon>
        <taxon>Spermatophyta</taxon>
        <taxon>Magnoliopsida</taxon>
        <taxon>Liliopsida</taxon>
        <taxon>Poales</taxon>
        <taxon>Poaceae</taxon>
        <taxon>BOP clade</taxon>
        <taxon>Pooideae</taxon>
        <taxon>Poodae</taxon>
        <taxon>Poeae</taxon>
        <taxon>Poeae Chloroplast Group 1 (Aveneae type)</taxon>
        <taxon>Aveninae</taxon>
        <taxon>Avena</taxon>
    </lineage>
</organism>
<dbReference type="EnsemblPlants" id="AVESA.00010b.r2.1AG0034330.1">
    <property type="protein sequence ID" value="AVESA.00010b.r2.1AG0034330.1.CDS"/>
    <property type="gene ID" value="AVESA.00010b.r2.1AG0034330"/>
</dbReference>
<dbReference type="Proteomes" id="UP001732700">
    <property type="component" value="Chromosome 1A"/>
</dbReference>
<protein>
    <submittedName>
        <fullName evidence="1">Uncharacterized protein</fullName>
    </submittedName>
</protein>
<accession>A0ACD5TDE0</accession>
<keyword evidence="2" id="KW-1185">Reference proteome</keyword>
<reference evidence="1" key="2">
    <citation type="submission" date="2025-09" db="UniProtKB">
        <authorList>
            <consortium name="EnsemblPlants"/>
        </authorList>
    </citation>
    <scope>IDENTIFICATION</scope>
</reference>
<sequence>MGSSRSKPVRAPEPRRKPEPEPEPEPEPVQVPPLFDPPASAARTRMLEPGYELWFGKPSLRGLFDDYFSQVGSVKAGFMLKMLEDPHVDLTATVAPTCGEAQLRWQSTLKLRSSIYSPKYGVGAFAALPLPLENSASLEENGVVGLRYGSQNLSFGASFLPLLSANEAPSVVPYGAWLVGRLGGLSAGAQYKPLSTPTGESKHPFPFEDFKNWDYTISYGMGPASTLSPSFNCSLELLRSKQLVASFYQHQVVQRKVRWFDDAEEDTKITNYIDFGLELATSVGKDKPTDEADNSSLQIAANWQANKNFLFKGKFGPSKSSVALAFKSWWKPLFTFSVTAVNDHSKGTTAYGFGIHVDDLRNPDSDTHLQS</sequence>
<name>A0ACD5TDE0_AVESA</name>
<reference evidence="1" key="1">
    <citation type="submission" date="2021-05" db="EMBL/GenBank/DDBJ databases">
        <authorList>
            <person name="Scholz U."/>
            <person name="Mascher M."/>
            <person name="Fiebig A."/>
        </authorList>
    </citation>
    <scope>NUCLEOTIDE SEQUENCE [LARGE SCALE GENOMIC DNA]</scope>
</reference>